<feature type="region of interest" description="Disordered" evidence="1">
    <location>
        <begin position="304"/>
        <end position="352"/>
    </location>
</feature>
<name>A0A420XXY6_9PEZI</name>
<dbReference type="OrthoDB" id="4424523at2759"/>
<dbReference type="EMBL" id="QVQW01000100">
    <property type="protein sequence ID" value="RKU40523.1"/>
    <property type="molecule type" value="Genomic_DNA"/>
</dbReference>
<accession>A0A420XXY6</accession>
<dbReference type="AlphaFoldDB" id="A0A420XXY6"/>
<proteinExistence type="predicted"/>
<sequence length="427" mass="48473">MDFAPNPDLEDLYRRVIADPASASRADRNAVFRLPPPDEEDHLCIAKTGLTIAELKLKTLTEPEKMTLDETKILSSAWGVLNGQWEALGSEECQNRLRREAEDTSSLKTLADEAEMKLLSVETQDETDATREREWKAMNRLKKCTGWIRRLMRRMHEHGKECWGFVIFRTYYDDEGAWQKFREYLAKVEEASVLHYNSGPLLWPTFRATFIEDKVLNGASNEELRRRFGKMREADAAGDGGQLPKGIRTTCFLVADAAVIQDAGERMPYVPRYRFDLQATLDIRPDDPVVFIRAVDPNYEITAAAMDEGKSENDVTSEDHKGDKVETESQLEPGSTPGTEQPTNQHDGDGLDRYKGEARLVLPKVFDWLHEVCYDAEHEGYGDGHMCWQEIREQTSPPPESWILSCDPSTGGGYLFPSKAYPNTLGR</sequence>
<protein>
    <submittedName>
        <fullName evidence="2">Uncharacterized protein</fullName>
    </submittedName>
</protein>
<keyword evidence="3" id="KW-1185">Reference proteome</keyword>
<comment type="caution">
    <text evidence="2">The sequence shown here is derived from an EMBL/GenBank/DDBJ whole genome shotgun (WGS) entry which is preliminary data.</text>
</comment>
<evidence type="ECO:0000313" key="2">
    <source>
        <dbReference type="EMBL" id="RKU40523.1"/>
    </source>
</evidence>
<feature type="compositionally biased region" description="Polar residues" evidence="1">
    <location>
        <begin position="328"/>
        <end position="345"/>
    </location>
</feature>
<evidence type="ECO:0000313" key="3">
    <source>
        <dbReference type="Proteomes" id="UP000275385"/>
    </source>
</evidence>
<evidence type="ECO:0000256" key="1">
    <source>
        <dbReference type="SAM" id="MobiDB-lite"/>
    </source>
</evidence>
<feature type="compositionally biased region" description="Basic and acidic residues" evidence="1">
    <location>
        <begin position="307"/>
        <end position="327"/>
    </location>
</feature>
<dbReference type="Proteomes" id="UP000275385">
    <property type="component" value="Unassembled WGS sequence"/>
</dbReference>
<organism evidence="2 3">
    <name type="scientific">Coniochaeta pulveracea</name>
    <dbReference type="NCBI Taxonomy" id="177199"/>
    <lineage>
        <taxon>Eukaryota</taxon>
        <taxon>Fungi</taxon>
        <taxon>Dikarya</taxon>
        <taxon>Ascomycota</taxon>
        <taxon>Pezizomycotina</taxon>
        <taxon>Sordariomycetes</taxon>
        <taxon>Sordariomycetidae</taxon>
        <taxon>Coniochaetales</taxon>
        <taxon>Coniochaetaceae</taxon>
        <taxon>Coniochaeta</taxon>
    </lineage>
</organism>
<gene>
    <name evidence="2" type="ORF">DL546_002750</name>
</gene>
<reference evidence="2 3" key="1">
    <citation type="submission" date="2018-08" db="EMBL/GenBank/DDBJ databases">
        <title>Draft genome of the lignicolous fungus Coniochaeta pulveracea.</title>
        <authorList>
            <person name="Borstlap C.J."/>
            <person name="De Witt R.N."/>
            <person name="Botha A."/>
            <person name="Volschenk H."/>
        </authorList>
    </citation>
    <scope>NUCLEOTIDE SEQUENCE [LARGE SCALE GENOMIC DNA]</scope>
    <source>
        <strain evidence="2 3">CAB683</strain>
    </source>
</reference>